<dbReference type="Proteomes" id="UP001321477">
    <property type="component" value="Chromosome"/>
</dbReference>
<protein>
    <recommendedName>
        <fullName evidence="4">MmcQ/YjbR family DNA-binding protein</fullName>
    </recommendedName>
</protein>
<dbReference type="EMBL" id="AP027734">
    <property type="protein sequence ID" value="BDZ56198.1"/>
    <property type="molecule type" value="Genomic_DNA"/>
</dbReference>
<name>A0ABN6YL88_9MICO</name>
<accession>A0ABN6YL88</accession>
<evidence type="ECO:0000256" key="1">
    <source>
        <dbReference type="SAM" id="MobiDB-lite"/>
    </source>
</evidence>
<gene>
    <name evidence="2" type="ORF">GCM10025870_32710</name>
</gene>
<proteinExistence type="predicted"/>
<organism evidence="2 3">
    <name type="scientific">Agromyces marinus</name>
    <dbReference type="NCBI Taxonomy" id="1389020"/>
    <lineage>
        <taxon>Bacteria</taxon>
        <taxon>Bacillati</taxon>
        <taxon>Actinomycetota</taxon>
        <taxon>Actinomycetes</taxon>
        <taxon>Micrococcales</taxon>
        <taxon>Microbacteriaceae</taxon>
        <taxon>Agromyces</taxon>
    </lineage>
</organism>
<reference evidence="3" key="1">
    <citation type="journal article" date="2019" name="Int. J. Syst. Evol. Microbiol.">
        <title>The Global Catalogue of Microorganisms (GCM) 10K type strain sequencing project: providing services to taxonomists for standard genome sequencing and annotation.</title>
        <authorList>
            <consortium name="The Broad Institute Genomics Platform"/>
            <consortium name="The Broad Institute Genome Sequencing Center for Infectious Disease"/>
            <person name="Wu L."/>
            <person name="Ma J."/>
        </authorList>
    </citation>
    <scope>NUCLEOTIDE SEQUENCE [LARGE SCALE GENOMIC DNA]</scope>
    <source>
        <strain evidence="3">NBRC 109019</strain>
    </source>
</reference>
<dbReference type="InterPro" id="IPR058532">
    <property type="entry name" value="YjbR/MT2646/Rv2570-like"/>
</dbReference>
<feature type="region of interest" description="Disordered" evidence="1">
    <location>
        <begin position="13"/>
        <end position="42"/>
    </location>
</feature>
<evidence type="ECO:0000313" key="3">
    <source>
        <dbReference type="Proteomes" id="UP001321477"/>
    </source>
</evidence>
<evidence type="ECO:0000313" key="2">
    <source>
        <dbReference type="EMBL" id="BDZ56198.1"/>
    </source>
</evidence>
<dbReference type="Pfam" id="PF04237">
    <property type="entry name" value="YjbR"/>
    <property type="match status" value="1"/>
</dbReference>
<keyword evidence="3" id="KW-1185">Reference proteome</keyword>
<evidence type="ECO:0008006" key="4">
    <source>
        <dbReference type="Google" id="ProtNLM"/>
    </source>
</evidence>
<sequence length="181" mass="20066">MLRHVWWRDRREVAQSGPPRVGTRPPQPASDTIAASTPPSPRSSVVRMLALDDVARIALALPQTEEVVEGHRGGRAWRTKNGMFVWERGPTGADLTALDAAGREWPDGAVVGIRTDGLHTKEALLEANPDCLFTIPHFDGYPAVLVRLDRVDPALLRELIVDAWLDRAPKRVAREYLAAER</sequence>